<gene>
    <name evidence="2" type="ORF">PHET_06859</name>
</gene>
<accession>A0A8J4WFW1</accession>
<reference evidence="2" key="1">
    <citation type="submission" date="2019-05" db="EMBL/GenBank/DDBJ databases">
        <title>Annotation for the trematode Paragonimus heterotremus.</title>
        <authorList>
            <person name="Choi Y.-J."/>
        </authorList>
    </citation>
    <scope>NUCLEOTIDE SEQUENCE</scope>
    <source>
        <strain evidence="2">LC</strain>
    </source>
</reference>
<organism evidence="2 3">
    <name type="scientific">Paragonimus heterotremus</name>
    <dbReference type="NCBI Taxonomy" id="100268"/>
    <lineage>
        <taxon>Eukaryota</taxon>
        <taxon>Metazoa</taxon>
        <taxon>Spiralia</taxon>
        <taxon>Lophotrochozoa</taxon>
        <taxon>Platyhelminthes</taxon>
        <taxon>Trematoda</taxon>
        <taxon>Digenea</taxon>
        <taxon>Plagiorchiida</taxon>
        <taxon>Troglotremata</taxon>
        <taxon>Troglotrematidae</taxon>
        <taxon>Paragonimus</taxon>
    </lineage>
</organism>
<evidence type="ECO:0000259" key="1">
    <source>
        <dbReference type="Pfam" id="PF10350"/>
    </source>
</evidence>
<dbReference type="Pfam" id="PF10350">
    <property type="entry name" value="DUF2428"/>
    <property type="match status" value="1"/>
</dbReference>
<evidence type="ECO:0000313" key="3">
    <source>
        <dbReference type="Proteomes" id="UP000748531"/>
    </source>
</evidence>
<dbReference type="EMBL" id="LUCH01004011">
    <property type="protein sequence ID" value="KAF5399488.1"/>
    <property type="molecule type" value="Genomic_DNA"/>
</dbReference>
<dbReference type="InterPro" id="IPR016024">
    <property type="entry name" value="ARM-type_fold"/>
</dbReference>
<protein>
    <recommendedName>
        <fullName evidence="1">DUF2428 domain-containing protein</fullName>
    </recommendedName>
</protein>
<comment type="caution">
    <text evidence="2">The sequence shown here is derived from an EMBL/GenBank/DDBJ whole genome shotgun (WGS) entry which is preliminary data.</text>
</comment>
<proteinExistence type="predicted"/>
<dbReference type="OrthoDB" id="73997at2759"/>
<dbReference type="AlphaFoldDB" id="A0A8J4WFW1"/>
<sequence length="1033" mass="115447">MEDIRLRRLVNEITSFLGQESHPLPNLTTRNLCDVALCAFSCLKTVRSRLCLLDRLIRRKSIFEHGSSIYSEAFCRLVVELADLERSFVQDDTSSPVHLCLCLQLMSLCLSRSTQSGKLTAALDDLFISFNSILTRNSFDCVTAGFTLLVNVLRYYSDWNFDEFISDCLQRKTCDNRIDEMPAYFGLVRRILDGDKHDLTRVGFLYALTGSLSVEQWGPINPRVDQPTLSCDALSYAFSHVARNVASYGALETSVLLFLAKIGQCWSSRNRKWMALNAKLTTRQRFSDSVKFDKSPLKDLLNFCLEMKNSPVSPIEGLCDNVSNLVNQVTGLPWFTRGTVAVLLRLILVLHEGAGFSIAWLLSRLALALSAGDGLEEQCTVVVSSLMTCVSDPTLYAHVSELYCYIGSKLLVENDSLLSAWLTALVVKAEADYVTYGPCITQYVLPKLASFNLELIDRLIRCVHTADSVCHIPLLLTCYCLRRQRTKKHDNALAASCRESLKTALVCCDTQTRMNALDFLRTTIVECKHYTEFTQLLEIFFHFLKFNQWPAERSVRHQISYSVYVVSKRLVELGCRARLASGLPSDQAKPLTLTKLGSMYFSGPIQPVLSHCTHSLTHMAALLLRCIYPGAPSSRLSFGLSGLYNLALAVTHATTDATLPDNDARDKDALHLLSRAACWANDEHISESIHLPEWFTVDPTVERSLLTSRLFVGLCSTYEEDREYALQLMLLTRLSEYLSSSCIDRIWSKSLIHLAPSARPDISPLAWHFLRLAINCTQSGLHSSWTTSRIDKFTCTIHQPPRLRALSVVTYLLDVIEQQVNLAETVLVDGLLAVAANKPFYALLSSIRAVIGNDHLLNAPVRKPDNSLLPITGANPTPGKHHIHRLDVLLEPNDLFDSQGDKNPPVGSSISTRLLHLALRISTLILPILAHPSPEGLLPETEKWEMDSFDFLQTPLDLDADVLSLSANETRKYPEYLIICCWRSVRELSVLLGVSLPRFDAATCLNSDVLQLNSFPEHSSGLSDIQVCGKLTS</sequence>
<feature type="domain" description="DUF2428" evidence="1">
    <location>
        <begin position="910"/>
        <end position="1002"/>
    </location>
</feature>
<dbReference type="SUPFAM" id="SSF48371">
    <property type="entry name" value="ARM repeat"/>
    <property type="match status" value="1"/>
</dbReference>
<evidence type="ECO:0000313" key="2">
    <source>
        <dbReference type="EMBL" id="KAF5399488.1"/>
    </source>
</evidence>
<dbReference type="Proteomes" id="UP000748531">
    <property type="component" value="Unassembled WGS sequence"/>
</dbReference>
<keyword evidence="3" id="KW-1185">Reference proteome</keyword>
<dbReference type="InterPro" id="IPR019442">
    <property type="entry name" value="THADA/TRM732_DUF2428"/>
</dbReference>
<name>A0A8J4WFW1_9TREM</name>